<protein>
    <submittedName>
        <fullName evidence="3">Mutant RIPK3-like protein</fullName>
    </submittedName>
</protein>
<dbReference type="Gene3D" id="1.10.510.10">
    <property type="entry name" value="Transferase(Phosphotransferase) domain 1"/>
    <property type="match status" value="1"/>
</dbReference>
<dbReference type="InterPro" id="IPR000719">
    <property type="entry name" value="Prot_kinase_dom"/>
</dbReference>
<dbReference type="PANTHER" id="PTHR44329:SF297">
    <property type="entry name" value="RECEPTOR-INTERACTING SERINE_THREONINE-PROTEIN KINASE 3"/>
    <property type="match status" value="1"/>
</dbReference>
<dbReference type="GO" id="GO:0004706">
    <property type="term" value="F:JUN kinase kinase kinase activity"/>
    <property type="evidence" value="ECO:0007669"/>
    <property type="project" value="TreeGrafter"/>
</dbReference>
<evidence type="ECO:0000259" key="2">
    <source>
        <dbReference type="PROSITE" id="PS50011"/>
    </source>
</evidence>
<dbReference type="Pfam" id="PF07714">
    <property type="entry name" value="PK_Tyr_Ser-Thr"/>
    <property type="match status" value="1"/>
</dbReference>
<feature type="domain" description="Protein kinase" evidence="2">
    <location>
        <begin position="17"/>
        <end position="291"/>
    </location>
</feature>
<dbReference type="GO" id="GO:0005524">
    <property type="term" value="F:ATP binding"/>
    <property type="evidence" value="ECO:0007669"/>
    <property type="project" value="InterPro"/>
</dbReference>
<accession>A0A1Y0BR15</accession>
<evidence type="ECO:0000256" key="1">
    <source>
        <dbReference type="SAM" id="MobiDB-lite"/>
    </source>
</evidence>
<dbReference type="PANTHER" id="PTHR44329">
    <property type="entry name" value="SERINE/THREONINE-PROTEIN KINASE TNNI3K-RELATED"/>
    <property type="match status" value="1"/>
</dbReference>
<evidence type="ECO:0000313" key="3">
    <source>
        <dbReference type="EMBL" id="ART41117.1"/>
    </source>
</evidence>
<name>A0A1Y0BR15_CYNSE</name>
<dbReference type="SUPFAM" id="SSF56112">
    <property type="entry name" value="Protein kinase-like (PK-like)"/>
    <property type="match status" value="1"/>
</dbReference>
<dbReference type="PROSITE" id="PS50011">
    <property type="entry name" value="PROTEIN_KINASE_DOM"/>
    <property type="match status" value="1"/>
</dbReference>
<reference evidence="3" key="1">
    <citation type="submission" date="2016-12" db="EMBL/GenBank/DDBJ databases">
        <title>Cloning a novel RIPK3-like ORF from Cynoglossus semilaevis.</title>
        <authorList>
            <person name="Ge Y."/>
            <person name="Zhao L."/>
            <person name="Chen S."/>
        </authorList>
    </citation>
    <scope>NUCLEOTIDE SEQUENCE</scope>
    <source>
        <tissue evidence="3">Kidney</tissue>
    </source>
</reference>
<feature type="region of interest" description="Disordered" evidence="1">
    <location>
        <begin position="463"/>
        <end position="496"/>
    </location>
</feature>
<dbReference type="SMART" id="SM00220">
    <property type="entry name" value="S_TKc"/>
    <property type="match status" value="1"/>
</dbReference>
<organism evidence="3">
    <name type="scientific">Cynoglossus semilaevis</name>
    <name type="common">Tongue sole</name>
    <dbReference type="NCBI Taxonomy" id="244447"/>
    <lineage>
        <taxon>Eukaryota</taxon>
        <taxon>Metazoa</taxon>
        <taxon>Chordata</taxon>
        <taxon>Craniata</taxon>
        <taxon>Vertebrata</taxon>
        <taxon>Euteleostomi</taxon>
        <taxon>Actinopterygii</taxon>
        <taxon>Neopterygii</taxon>
        <taxon>Teleostei</taxon>
        <taxon>Neoteleostei</taxon>
        <taxon>Acanthomorphata</taxon>
        <taxon>Carangaria</taxon>
        <taxon>Pleuronectiformes</taxon>
        <taxon>Pleuronectoidei</taxon>
        <taxon>Cynoglossidae</taxon>
        <taxon>Cynoglossinae</taxon>
        <taxon>Cynoglossus</taxon>
    </lineage>
</organism>
<dbReference type="InterPro" id="IPR001245">
    <property type="entry name" value="Ser-Thr/Tyr_kinase_cat_dom"/>
</dbReference>
<dbReference type="EMBL" id="KY294729">
    <property type="protein sequence ID" value="ART41117.1"/>
    <property type="molecule type" value="mRNA"/>
</dbReference>
<dbReference type="PROSITE" id="PS00108">
    <property type="entry name" value="PROTEIN_KINASE_ST"/>
    <property type="match status" value="1"/>
</dbReference>
<sequence>MAQLGCSQPMLIEESSLSGWKVIDSGGFGQIYKARHLHWCYDVAIKLLHYDDGRSSLLMREAKMMCQGSNEYVMQVLGVFKGRVPNSVTSRQLGLVMKFMEQGSLTTLQVNLCGPPPLPLVFRLAHQVAVGINFLHQLSPPLLHLDLKPSNVLLDSDLNVKLTDFGLSRLYHSVTQGSRKKNKDEGGTISYMPPEAFDISYKPKTASDIYSYGILLWSIVTGKQPYENAMSEMVRLRIPQGDRPSLEDYTSKAEGCEDLMKLMDLMVKCWKGKHDQRPTSFDCATFTEALFQTHKDAVVDAVHQVLKMLNKQEEEKIIEQVQRVHINQVSAQPNPKDMCEDVLTGRPPVQEIDCGQAEAWVKDLLPPEEGSRFDVPKIYTSKEYEIKRSSVHPISVSTSPRTAQKSTQCSEVKADCKQNITQPFKRQVSSPGPCSCPPPSVGEVSIHNSEVTALIFGSDNKMTITGKANSNRRRHLTAPSSVNVLPQRSGCRRKKT</sequence>
<proteinExistence type="evidence at transcript level"/>
<dbReference type="InterPro" id="IPR008271">
    <property type="entry name" value="Ser/Thr_kinase_AS"/>
</dbReference>
<dbReference type="InterPro" id="IPR011009">
    <property type="entry name" value="Kinase-like_dom_sf"/>
</dbReference>
<dbReference type="AlphaFoldDB" id="A0A1Y0BR15"/>
<dbReference type="InterPro" id="IPR051681">
    <property type="entry name" value="Ser/Thr_Kinases-Pseudokinases"/>
</dbReference>